<dbReference type="Gene3D" id="3.40.50.150">
    <property type="entry name" value="Vaccinia Virus protein VP39"/>
    <property type="match status" value="1"/>
</dbReference>
<accession>A0A5B9PDU5</accession>
<dbReference type="GO" id="GO:0032259">
    <property type="term" value="P:methylation"/>
    <property type="evidence" value="ECO:0007669"/>
    <property type="project" value="UniProtKB-KW"/>
</dbReference>
<evidence type="ECO:0000313" key="2">
    <source>
        <dbReference type="EMBL" id="QEG24578.1"/>
    </source>
</evidence>
<dbReference type="AlphaFoldDB" id="A0A5B9PDU5"/>
<keyword evidence="3" id="KW-1185">Reference proteome</keyword>
<dbReference type="PANTHER" id="PTHR43591:SF109">
    <property type="entry name" value="METHYLTRANSFERASE TYPE 11 DOMAIN-CONTAINING PROTEIN"/>
    <property type="match status" value="1"/>
</dbReference>
<feature type="domain" description="Methyltransferase type 11" evidence="1">
    <location>
        <begin position="70"/>
        <end position="169"/>
    </location>
</feature>
<keyword evidence="2" id="KW-0808">Transferase</keyword>
<dbReference type="RefSeq" id="WP_075083856.1">
    <property type="nucleotide sequence ID" value="NZ_CP042912.1"/>
</dbReference>
<proteinExistence type="predicted"/>
<keyword evidence="2" id="KW-0489">Methyltransferase</keyword>
<evidence type="ECO:0000259" key="1">
    <source>
        <dbReference type="Pfam" id="PF08241"/>
    </source>
</evidence>
<dbReference type="InterPro" id="IPR029063">
    <property type="entry name" value="SAM-dependent_MTases_sf"/>
</dbReference>
<dbReference type="Proteomes" id="UP000322214">
    <property type="component" value="Chromosome"/>
</dbReference>
<dbReference type="PANTHER" id="PTHR43591">
    <property type="entry name" value="METHYLTRANSFERASE"/>
    <property type="match status" value="1"/>
</dbReference>
<dbReference type="KEGG" id="mff:MFFC18_44990"/>
<dbReference type="GO" id="GO:0102082">
    <property type="term" value="F:demethylrebeccamycin--D-glucose O-methyltransferase activity"/>
    <property type="evidence" value="ECO:0007669"/>
    <property type="project" value="UniProtKB-EC"/>
</dbReference>
<gene>
    <name evidence="2" type="primary">rebM_2</name>
    <name evidence="2" type="ORF">MFFC18_44990</name>
</gene>
<reference evidence="2 3" key="1">
    <citation type="submission" date="2019-08" db="EMBL/GenBank/DDBJ databases">
        <title>Deep-cultivation of Planctomycetes and their phenomic and genomic characterization uncovers novel biology.</title>
        <authorList>
            <person name="Wiegand S."/>
            <person name="Jogler M."/>
            <person name="Boedeker C."/>
            <person name="Pinto D."/>
            <person name="Vollmers J."/>
            <person name="Rivas-Marin E."/>
            <person name="Kohn T."/>
            <person name="Peeters S.H."/>
            <person name="Heuer A."/>
            <person name="Rast P."/>
            <person name="Oberbeckmann S."/>
            <person name="Bunk B."/>
            <person name="Jeske O."/>
            <person name="Meyerdierks A."/>
            <person name="Storesund J.E."/>
            <person name="Kallscheuer N."/>
            <person name="Luecker S."/>
            <person name="Lage O.M."/>
            <person name="Pohl T."/>
            <person name="Merkel B.J."/>
            <person name="Hornburger P."/>
            <person name="Mueller R.-W."/>
            <person name="Bruemmer F."/>
            <person name="Labrenz M."/>
            <person name="Spormann A.M."/>
            <person name="Op den Camp H."/>
            <person name="Overmann J."/>
            <person name="Amann R."/>
            <person name="Jetten M.S.M."/>
            <person name="Mascher T."/>
            <person name="Medema M.H."/>
            <person name="Devos D.P."/>
            <person name="Kaster A.-K."/>
            <person name="Ovreas L."/>
            <person name="Rohde M."/>
            <person name="Galperin M.Y."/>
            <person name="Jogler C."/>
        </authorList>
    </citation>
    <scope>NUCLEOTIDE SEQUENCE [LARGE SCALE GENOMIC DNA]</scope>
    <source>
        <strain evidence="2 3">FC18</strain>
    </source>
</reference>
<protein>
    <submittedName>
        <fullName evidence="2">Demethylrebeccamycin-D-glucose O-methyltransferase</fullName>
        <ecNumber evidence="2">2.1.1.164</ecNumber>
    </submittedName>
</protein>
<organism evidence="2 3">
    <name type="scientific">Mariniblastus fucicola</name>
    <dbReference type="NCBI Taxonomy" id="980251"/>
    <lineage>
        <taxon>Bacteria</taxon>
        <taxon>Pseudomonadati</taxon>
        <taxon>Planctomycetota</taxon>
        <taxon>Planctomycetia</taxon>
        <taxon>Pirellulales</taxon>
        <taxon>Pirellulaceae</taxon>
        <taxon>Mariniblastus</taxon>
    </lineage>
</organism>
<dbReference type="EC" id="2.1.1.164" evidence="2"/>
<dbReference type="Pfam" id="PF08241">
    <property type="entry name" value="Methyltransf_11"/>
    <property type="match status" value="1"/>
</dbReference>
<dbReference type="InterPro" id="IPR013216">
    <property type="entry name" value="Methyltransf_11"/>
</dbReference>
<name>A0A5B9PDU5_9BACT</name>
<dbReference type="SUPFAM" id="SSF53335">
    <property type="entry name" value="S-adenosyl-L-methionine-dependent methyltransferases"/>
    <property type="match status" value="1"/>
</dbReference>
<dbReference type="OrthoDB" id="9778766at2"/>
<sequence length="241" mass="26891">MLKRTLEPEVMDSAQDALEYNRMDHGAVNVNFVDDFLQFLSAHGKRLRLADDPSFDDLEDDYPDVIASFLDVGTGTALIPIELCKRNPEIRIMAIDLATSMLDLAIQNVDIASFRNQIQLAQVDAKDSGYEDGMFDATISNSIIHHIPEPSMTASEMIRTTRSGGVIFVRDLMRPDSAQSVDSLVETWAGEESDYSRRLFGESLHASLSLNEMKELVAEFGASPDTVTATSDRHWTWAMVR</sequence>
<dbReference type="CDD" id="cd02440">
    <property type="entry name" value="AdoMet_MTases"/>
    <property type="match status" value="1"/>
</dbReference>
<dbReference type="GO" id="GO:0008757">
    <property type="term" value="F:S-adenosylmethionine-dependent methyltransferase activity"/>
    <property type="evidence" value="ECO:0007669"/>
    <property type="project" value="InterPro"/>
</dbReference>
<evidence type="ECO:0000313" key="3">
    <source>
        <dbReference type="Proteomes" id="UP000322214"/>
    </source>
</evidence>
<dbReference type="STRING" id="980251.GCA_001642875_01070"/>
<dbReference type="EMBL" id="CP042912">
    <property type="protein sequence ID" value="QEG24578.1"/>
    <property type="molecule type" value="Genomic_DNA"/>
</dbReference>